<dbReference type="AlphaFoldDB" id="A0A1A6AV54"/>
<comment type="caution">
    <text evidence="2">The sequence shown here is derived from an EMBL/GenBank/DDBJ whole genome shotgun (WGS) entry which is preliminary data.</text>
</comment>
<dbReference type="InterPro" id="IPR029039">
    <property type="entry name" value="Flavoprotein-like_sf"/>
</dbReference>
<dbReference type="InterPro" id="IPR026816">
    <property type="entry name" value="Flavodoxin_dom"/>
</dbReference>
<dbReference type="GO" id="GO:0010181">
    <property type="term" value="F:FMN binding"/>
    <property type="evidence" value="ECO:0007669"/>
    <property type="project" value="InterPro"/>
</dbReference>
<dbReference type="PATRIC" id="fig|1353534.3.peg.1876"/>
<sequence length="179" mass="20169">MKKAIILYCSFTGNTKKVAKAIEVGLTKGGMQTSIMKFQDAEQIDYFDYDLVCVGSPSYNWSVPQPVNEFLKKKFTYYKRIGKVKPSSPRVGKNALVFCTYSGPHTGIDEAIPTGLYMGQFFDHIGFDVLDKWYILSEFITSLENSTLGRMGDIRGLPTEEKLKEIQENARKLAQRLAG</sequence>
<feature type="domain" description="Flavodoxin-like" evidence="1">
    <location>
        <begin position="4"/>
        <end position="174"/>
    </location>
</feature>
<dbReference type="Proteomes" id="UP000093954">
    <property type="component" value="Unassembled WGS sequence"/>
</dbReference>
<name>A0A1A6AV54_9CLOT</name>
<dbReference type="GO" id="GO:0009055">
    <property type="term" value="F:electron transfer activity"/>
    <property type="evidence" value="ECO:0007669"/>
    <property type="project" value="InterPro"/>
</dbReference>
<gene>
    <name evidence="2" type="ORF">CLRAG_18350</name>
</gene>
<evidence type="ECO:0000259" key="1">
    <source>
        <dbReference type="PROSITE" id="PS50902"/>
    </source>
</evidence>
<organism evidence="2 3">
    <name type="scientific">Clostridium ragsdalei P11</name>
    <dbReference type="NCBI Taxonomy" id="1353534"/>
    <lineage>
        <taxon>Bacteria</taxon>
        <taxon>Bacillati</taxon>
        <taxon>Bacillota</taxon>
        <taxon>Clostridia</taxon>
        <taxon>Eubacteriales</taxon>
        <taxon>Clostridiaceae</taxon>
        <taxon>Clostridium</taxon>
    </lineage>
</organism>
<evidence type="ECO:0000313" key="3">
    <source>
        <dbReference type="Proteomes" id="UP000093954"/>
    </source>
</evidence>
<protein>
    <submittedName>
        <fullName evidence="2">Flavodoxin</fullName>
    </submittedName>
</protein>
<dbReference type="PROSITE" id="PS50902">
    <property type="entry name" value="FLAVODOXIN_LIKE"/>
    <property type="match status" value="1"/>
</dbReference>
<dbReference type="PROSITE" id="PS00201">
    <property type="entry name" value="FLAVODOXIN"/>
    <property type="match status" value="1"/>
</dbReference>
<dbReference type="Gene3D" id="3.40.50.360">
    <property type="match status" value="1"/>
</dbReference>
<accession>A0A1A6AV54</accession>
<dbReference type="InterPro" id="IPR008254">
    <property type="entry name" value="Flavodoxin/NO_synth"/>
</dbReference>
<dbReference type="RefSeq" id="WP_065078138.1">
    <property type="nucleotide sequence ID" value="NZ_LROS01000017.1"/>
</dbReference>
<keyword evidence="3" id="KW-1185">Reference proteome</keyword>
<dbReference type="Pfam" id="PF12724">
    <property type="entry name" value="Flavodoxin_5"/>
    <property type="match status" value="1"/>
</dbReference>
<dbReference type="EMBL" id="LROS01000017">
    <property type="protein sequence ID" value="OBR93932.1"/>
    <property type="molecule type" value="Genomic_DNA"/>
</dbReference>
<dbReference type="SUPFAM" id="SSF52218">
    <property type="entry name" value="Flavoproteins"/>
    <property type="match status" value="1"/>
</dbReference>
<dbReference type="GO" id="GO:0016651">
    <property type="term" value="F:oxidoreductase activity, acting on NAD(P)H"/>
    <property type="evidence" value="ECO:0007669"/>
    <property type="project" value="UniProtKB-ARBA"/>
</dbReference>
<dbReference type="InterPro" id="IPR001226">
    <property type="entry name" value="Flavodoxin_CS"/>
</dbReference>
<evidence type="ECO:0000313" key="2">
    <source>
        <dbReference type="EMBL" id="OBR93932.1"/>
    </source>
</evidence>
<proteinExistence type="predicted"/>
<reference evidence="2 3" key="1">
    <citation type="journal article" date="2012" name="Front. Microbiol.">
        <title>Draft Genome Sequence of the Virulent Strain 01-B526 of the Fish Pathogen Aeromonas salmonicida.</title>
        <authorList>
            <person name="Charette S.J."/>
            <person name="Brochu F."/>
            <person name="Boyle B."/>
            <person name="Filion G."/>
            <person name="Tanaka K.H."/>
            <person name="Derome N."/>
        </authorList>
    </citation>
    <scope>NUCLEOTIDE SEQUENCE [LARGE SCALE GENOMIC DNA]</scope>
    <source>
        <strain evidence="2 3">P11</strain>
    </source>
</reference>